<dbReference type="Proteomes" id="UP000277212">
    <property type="component" value="Unassembled WGS sequence"/>
</dbReference>
<evidence type="ECO:0000256" key="3">
    <source>
        <dbReference type="SAM" id="Phobius"/>
    </source>
</evidence>
<dbReference type="InterPro" id="IPR036770">
    <property type="entry name" value="Ankyrin_rpt-contain_sf"/>
</dbReference>
<evidence type="ECO:0000259" key="5">
    <source>
        <dbReference type="Pfam" id="PF26616"/>
    </source>
</evidence>
<evidence type="ECO:0000256" key="1">
    <source>
        <dbReference type="ARBA" id="ARBA00022737"/>
    </source>
</evidence>
<dbReference type="SMART" id="SM00248">
    <property type="entry name" value="ANK"/>
    <property type="match status" value="2"/>
</dbReference>
<evidence type="ECO:0000313" key="7">
    <source>
        <dbReference type="Proteomes" id="UP000277212"/>
    </source>
</evidence>
<keyword evidence="2" id="KW-0040">ANK repeat</keyword>
<dbReference type="InterPro" id="IPR058257">
    <property type="entry name" value="CorA-like_dom"/>
</dbReference>
<gene>
    <name evidence="6" type="ORF">CDV36_014189</name>
</gene>
<dbReference type="InterPro" id="IPR056884">
    <property type="entry name" value="NPHP3-like_N"/>
</dbReference>
<proteinExistence type="predicted"/>
<evidence type="ECO:0000259" key="4">
    <source>
        <dbReference type="Pfam" id="PF24883"/>
    </source>
</evidence>
<keyword evidence="1" id="KW-0677">Repeat</keyword>
<feature type="transmembrane region" description="Helical" evidence="3">
    <location>
        <begin position="471"/>
        <end position="496"/>
    </location>
</feature>
<protein>
    <submittedName>
        <fullName evidence="6">Uncharacterized protein</fullName>
    </submittedName>
</protein>
<evidence type="ECO:0000256" key="2">
    <source>
        <dbReference type="PROSITE-ProRule" id="PRU00023"/>
    </source>
</evidence>
<dbReference type="EMBL" id="NKUJ01000435">
    <property type="protein sequence ID" value="RMJ05134.1"/>
    <property type="molecule type" value="Genomic_DNA"/>
</dbReference>
<dbReference type="Pfam" id="PF24883">
    <property type="entry name" value="NPHP3_N"/>
    <property type="match status" value="1"/>
</dbReference>
<dbReference type="STRING" id="2010991.A0A3M2RIR9"/>
<feature type="transmembrane region" description="Helical" evidence="3">
    <location>
        <begin position="517"/>
        <end position="539"/>
    </location>
</feature>
<keyword evidence="7" id="KW-1185">Reference proteome</keyword>
<dbReference type="Pfam" id="PF00023">
    <property type="entry name" value="Ank"/>
    <property type="match status" value="1"/>
</dbReference>
<comment type="caution">
    <text evidence="6">The sequence shown here is derived from an EMBL/GenBank/DDBJ whole genome shotgun (WGS) entry which is preliminary data.</text>
</comment>
<dbReference type="InterPro" id="IPR002110">
    <property type="entry name" value="Ankyrin_rpt"/>
</dbReference>
<dbReference type="Pfam" id="PF26616">
    <property type="entry name" value="CorA-like"/>
    <property type="match status" value="1"/>
</dbReference>
<accession>A0A3M2RIR9</accession>
<sequence length="1498" mass="168738">MADNHHLVEFEESRSKFRDYPCNLTRTADFLYTLAAYRSNLLDDEILYFDDGQPRIRIWDLVKPQDGKHASTSAVDMVQLRSILSETPIDPCRRFIFMQSASSRSPIECTHEMMAYLFTHHQIMARFLDFTCAFKWRETPHSFAYFRNEDYLSSQHYQPGLSAMGRSGIRIQHCFNVLGIEMRRGKTQWLLRQTAAYHSYDLVQGRALWVVLKGDNTMRKRLESETEKSVKEGDGSLHSIHGSFTRTLTDHLLIMQWCVENWESYAGSLDAEYRNTSTVADHAPIDDMAQDIATLKTISLSRSTEQQGIVRRLRGGLITGFSAETQSEPPPRVVDPRNDLEQLNNFQSLSRLGKSLAEGTLAIAQNRRVLAQIKEYYRELVKSAGFKLHVPNKSTQKACKQAALEFAMKIGSLDDDLAHYESNLKTILHGIERTETMYNGILQYQGIRTARYFGESSERWTREMHEKTMSMHVITVFTLIFLPGTFTFFGSGIITFGDDGSGGFGSAMGAWKLRPAALKLFAAVCFPLLALTLLGSAAFSHQTYEGVILGRGLRGKAEARDPARPSHFGVRRLIGHPEPAHQVQEFAVTEPPEPYGTRLVAILERMRQFAPIGDVLVGGSQNLIACGVWAVVRLSLETSLSFLSYFENVTSMMLRLGRSLSLHQDFVMLFPNCCTLQSYMCEYTIVMVNICAKIIHNCAKSALSQLAASFTSTFDAAFKPLESDLATWAQLIEKRATVLLAKANLQSQSSVLERFNRLQITMSRDSAAQRKEKRKHRLFTALCPDQGEFNLIWRRERKRGTSSWMYEQEEYKSWLSSKAESVLWLKGNLGSGKTVAMASAAAHLILAASGMEPKGAVTVSYFFCQSDNPKTLSATTLLGSIVGQVLQNLAQEPSLMSFLEQTEITQDICARLEDFIEILLKSTPSNWRGILILDGLDEMPQEDVDDVFGQLKRLNGHRRVHLLCSSRPTSAAYSIAKSKLDVQWTLSMETADRSNEIRAYIATEIARWNVIRPLPTELQVLAEEQLVAGCQGMFSWLSLQTADICPKYTQELRSDAEILNILVNLPKNLPEAFDKALLRMRGTTYARRLFQLVASAEPPLNMDELRVAFNVKPENTRWDDSTLFSSGEALVSAYGGSLLDIDEEDFRVRFIHYSALLHLTTPSSDVKTHAFHFDLEEAERELGAVCVTYLNYSVFENRVSTAQKASFGQVPQTTARSVMQSEASRKVFGLLSKHRRHRDAKVDLERLSYELQSNKWKVRNDLHLFLDYAKDQWLSSSRHIWIDNWHVTLPFIGKLDGADITANPDNRDPPLFLAINISNLELVISLLEQDTFVSKKGYGRKRENVFTYPACITPLMAAVLQGHADAVSLLLGEGADPAICLGANLTTKEALLFGIEQDDAPGYPAIATAFELCLWKLKRELEALSTESHAKQPGDLCHDLALMFAKFLEYGLGSHPRYTNVIDRLEGVLRELSLPTTATSIENRVSRLFPPVETRSEV</sequence>
<dbReference type="PROSITE" id="PS50088">
    <property type="entry name" value="ANK_REPEAT"/>
    <property type="match status" value="1"/>
</dbReference>
<dbReference type="OrthoDB" id="7464126at2759"/>
<feature type="domain" description="CorA-like transporter" evidence="5">
    <location>
        <begin position="13"/>
        <end position="278"/>
    </location>
</feature>
<dbReference type="Gene3D" id="1.25.40.20">
    <property type="entry name" value="Ankyrin repeat-containing domain"/>
    <property type="match status" value="1"/>
</dbReference>
<dbReference type="SUPFAM" id="SSF48403">
    <property type="entry name" value="Ankyrin repeat"/>
    <property type="match status" value="1"/>
</dbReference>
<evidence type="ECO:0000313" key="6">
    <source>
        <dbReference type="EMBL" id="RMJ05134.1"/>
    </source>
</evidence>
<dbReference type="SUPFAM" id="SSF52540">
    <property type="entry name" value="P-loop containing nucleoside triphosphate hydrolases"/>
    <property type="match status" value="1"/>
</dbReference>
<dbReference type="InterPro" id="IPR027417">
    <property type="entry name" value="P-loop_NTPase"/>
</dbReference>
<reference evidence="6 7" key="1">
    <citation type="submission" date="2017-06" db="EMBL/GenBank/DDBJ databases">
        <title>Comparative genomic analysis of Ambrosia Fusariam Clade fungi.</title>
        <authorList>
            <person name="Stajich J.E."/>
            <person name="Carrillo J."/>
            <person name="Kijimoto T."/>
            <person name="Eskalen A."/>
            <person name="O'Donnell K."/>
            <person name="Kasson M."/>
        </authorList>
    </citation>
    <scope>NUCLEOTIDE SEQUENCE [LARGE SCALE GENOMIC DNA]</scope>
    <source>
        <strain evidence="6">UCR3666</strain>
    </source>
</reference>
<dbReference type="PANTHER" id="PTHR10039:SF10">
    <property type="entry name" value="NACHT DOMAIN-CONTAINING PROTEIN"/>
    <property type="match status" value="1"/>
</dbReference>
<feature type="repeat" description="ANK" evidence="2">
    <location>
        <begin position="1353"/>
        <end position="1376"/>
    </location>
</feature>
<feature type="domain" description="Nephrocystin 3-like N-terminal" evidence="4">
    <location>
        <begin position="800"/>
        <end position="967"/>
    </location>
</feature>
<keyword evidence="3" id="KW-0812">Transmembrane</keyword>
<name>A0A3M2RIR9_9HYPO</name>
<dbReference type="PANTHER" id="PTHR10039">
    <property type="entry name" value="AMELOGENIN"/>
    <property type="match status" value="1"/>
</dbReference>
<keyword evidence="3" id="KW-0472">Membrane</keyword>
<organism evidence="6 7">
    <name type="scientific">Fusarium kuroshium</name>
    <dbReference type="NCBI Taxonomy" id="2010991"/>
    <lineage>
        <taxon>Eukaryota</taxon>
        <taxon>Fungi</taxon>
        <taxon>Dikarya</taxon>
        <taxon>Ascomycota</taxon>
        <taxon>Pezizomycotina</taxon>
        <taxon>Sordariomycetes</taxon>
        <taxon>Hypocreomycetidae</taxon>
        <taxon>Hypocreales</taxon>
        <taxon>Nectriaceae</taxon>
        <taxon>Fusarium</taxon>
        <taxon>Fusarium solani species complex</taxon>
    </lineage>
</organism>
<dbReference type="Gene3D" id="3.40.50.300">
    <property type="entry name" value="P-loop containing nucleotide triphosphate hydrolases"/>
    <property type="match status" value="1"/>
</dbReference>
<keyword evidence="3" id="KW-1133">Transmembrane helix</keyword>
<dbReference type="PROSITE" id="PS50297">
    <property type="entry name" value="ANK_REP_REGION"/>
    <property type="match status" value="1"/>
</dbReference>